<organism evidence="2 3">
    <name type="scientific">Candidatus Microbacterium phytovorans</name>
    <dbReference type="NCBI Taxonomy" id="3121374"/>
    <lineage>
        <taxon>Bacteria</taxon>
        <taxon>Bacillati</taxon>
        <taxon>Actinomycetota</taxon>
        <taxon>Actinomycetes</taxon>
        <taxon>Micrococcales</taxon>
        <taxon>Microbacteriaceae</taxon>
        <taxon>Microbacterium</taxon>
    </lineage>
</organism>
<dbReference type="AlphaFoldDB" id="A0AAJ5W3W7"/>
<dbReference type="Pfam" id="PF14030">
    <property type="entry name" value="DUF4245"/>
    <property type="match status" value="1"/>
</dbReference>
<accession>A0AAJ5W3W7</accession>
<dbReference type="Proteomes" id="UP001213972">
    <property type="component" value="Chromosome"/>
</dbReference>
<gene>
    <name evidence="2" type="ORF">P0Y48_05950</name>
</gene>
<sequence>MASGPRIVAELGRPETPDETAARKAESSRVYRSSQTFRNLIAALIVTVAVVAVVYFGVPRGNPPAPEPVDVAAAASVVASERDRPVVEPEVPASWRANAARVEDGAWTVVYAPPKGFVRIAQGFDAAEDWPTTLLGGYAPTGTTTVDGITWDVYDLPGDAGIRYALVTDAGADTVAVYGSMSAETAETAAAGLADQIRTLREETP</sequence>
<protein>
    <submittedName>
        <fullName evidence="2">DUF4245 family protein</fullName>
    </submittedName>
</protein>
<keyword evidence="1" id="KW-0472">Membrane</keyword>
<feature type="transmembrane region" description="Helical" evidence="1">
    <location>
        <begin position="37"/>
        <end position="58"/>
    </location>
</feature>
<keyword evidence="1" id="KW-0812">Transmembrane</keyword>
<reference evidence="2" key="1">
    <citation type="submission" date="2023-03" db="EMBL/GenBank/DDBJ databases">
        <title>Andean soil-derived lignocellulolytic bacterial consortium as a source of novel taxa and putative plastic-active enzymes.</title>
        <authorList>
            <person name="Diaz-Garcia L."/>
            <person name="Chuvochina M."/>
            <person name="Feuerriegel G."/>
            <person name="Bunk B."/>
            <person name="Sproer C."/>
            <person name="Streit W.R."/>
            <person name="Rodriguez L.M."/>
            <person name="Overmann J."/>
            <person name="Jimenez D.J."/>
        </authorList>
    </citation>
    <scope>NUCLEOTIDE SEQUENCE</scope>
    <source>
        <strain evidence="2">MAG 4610</strain>
    </source>
</reference>
<keyword evidence="1" id="KW-1133">Transmembrane helix</keyword>
<name>A0AAJ5W3W7_9MICO</name>
<evidence type="ECO:0000256" key="1">
    <source>
        <dbReference type="SAM" id="Phobius"/>
    </source>
</evidence>
<dbReference type="InterPro" id="IPR025339">
    <property type="entry name" value="DUF4245"/>
</dbReference>
<evidence type="ECO:0000313" key="2">
    <source>
        <dbReference type="EMBL" id="WEK14738.1"/>
    </source>
</evidence>
<proteinExistence type="predicted"/>
<evidence type="ECO:0000313" key="3">
    <source>
        <dbReference type="Proteomes" id="UP001213972"/>
    </source>
</evidence>
<dbReference type="EMBL" id="CP119321">
    <property type="protein sequence ID" value="WEK14738.1"/>
    <property type="molecule type" value="Genomic_DNA"/>
</dbReference>